<protein>
    <recommendedName>
        <fullName evidence="4 11">2-isopropylmalate synthase</fullName>
        <ecNumber evidence="3 11">2.3.3.13</ecNumber>
    </recommendedName>
    <alternativeName>
        <fullName evidence="11">Alpha-IPM synthase</fullName>
    </alternativeName>
    <alternativeName>
        <fullName evidence="11">Alpha-isopropylmalate synthase</fullName>
    </alternativeName>
</protein>
<feature type="binding site" evidence="11">
    <location>
        <position position="204"/>
    </location>
    <ligand>
        <name>Mn(2+)</name>
        <dbReference type="ChEBI" id="CHEBI:29035"/>
    </ligand>
</feature>
<dbReference type="Pfam" id="PF08502">
    <property type="entry name" value="LeuA_dimer"/>
    <property type="match status" value="1"/>
</dbReference>
<keyword evidence="5 11" id="KW-0432">Leucine biosynthesis</keyword>
<keyword evidence="11" id="KW-0963">Cytoplasm</keyword>
<evidence type="ECO:0000256" key="11">
    <source>
        <dbReference type="HAMAP-Rule" id="MF_01025"/>
    </source>
</evidence>
<sequence>MERIVKIFDTTLRDGEQSPGCSMNLKEKIEMATQLERMNVDIIEAGFAAASPGDLMAIQEISKHIKNCTIASLARSNKDDIDKAWESLKYAVRPRIHVFIATSPIHMEYKLNMTPEQVVKTTEELVSYAKSKCSDIEFSCEDATRSDVDFIARVIDTAIKAGATTINIPDTVGYTTPDEYYNFIVSITEKCPAIKTVDISVHCHNDLGMGVANTLAAIKAGATQIECTVNGIGERAGNAALEEIVMAIKTRKDYFKADTRIDTKQIMRSSNLLTRITGIKVQPNKAIVGNNAFSHESGIHQHGVLKNKQTYEIMTPESVGLDKNKLVLGKHSGRHAFRDKLEQLGYKLTNEELDEAFKKFKALADKKKDVFDKDIEALVSRQKIDVPRTYELHNYVINTGNVITPTATVSIKKDKMIREEVATGDGPIYASFKAIEKILGRDYRLDDFSINSITEGEDALGDVMVRLSDNGEKFVGRGMSTDIIEASITAYINAINKMIYEKQNIVQ</sequence>
<dbReference type="InterPro" id="IPR013709">
    <property type="entry name" value="2-isopropylmalate_synth_dimer"/>
</dbReference>
<dbReference type="PANTHER" id="PTHR10277">
    <property type="entry name" value="HOMOCITRATE SYNTHASE-RELATED"/>
    <property type="match status" value="1"/>
</dbReference>
<dbReference type="PROSITE" id="PS50991">
    <property type="entry name" value="PYR_CT"/>
    <property type="match status" value="1"/>
</dbReference>
<dbReference type="InterPro" id="IPR050073">
    <property type="entry name" value="2-IPM_HCS-like"/>
</dbReference>
<dbReference type="GO" id="GO:0030145">
    <property type="term" value="F:manganese ion binding"/>
    <property type="evidence" value="ECO:0007669"/>
    <property type="project" value="UniProtKB-UniRule"/>
</dbReference>
<dbReference type="GO" id="GO:0003852">
    <property type="term" value="F:2-isopropylmalate synthase activity"/>
    <property type="evidence" value="ECO:0007669"/>
    <property type="project" value="UniProtKB-UniRule"/>
</dbReference>
<keyword evidence="8 11" id="KW-0479">Metal-binding</keyword>
<dbReference type="CDD" id="cd07940">
    <property type="entry name" value="DRE_TIM_IPMS"/>
    <property type="match status" value="1"/>
</dbReference>
<dbReference type="NCBIfam" id="TIGR00973">
    <property type="entry name" value="leuA_bact"/>
    <property type="match status" value="1"/>
</dbReference>
<dbReference type="NCBIfam" id="NF002088">
    <property type="entry name" value="PRK00915.1-5"/>
    <property type="match status" value="1"/>
</dbReference>
<evidence type="ECO:0000256" key="7">
    <source>
        <dbReference type="ARBA" id="ARBA00022679"/>
    </source>
</evidence>
<dbReference type="SMART" id="SM00917">
    <property type="entry name" value="LeuA_dimer"/>
    <property type="match status" value="1"/>
</dbReference>
<evidence type="ECO:0000256" key="8">
    <source>
        <dbReference type="ARBA" id="ARBA00022723"/>
    </source>
</evidence>
<dbReference type="GO" id="GO:0003985">
    <property type="term" value="F:acetyl-CoA C-acetyltransferase activity"/>
    <property type="evidence" value="ECO:0007669"/>
    <property type="project" value="UniProtKB-UniRule"/>
</dbReference>
<evidence type="ECO:0000256" key="2">
    <source>
        <dbReference type="ARBA" id="ARBA00009396"/>
    </source>
</evidence>
<dbReference type="InterPro" id="IPR054691">
    <property type="entry name" value="LeuA/HCS_post-cat"/>
</dbReference>
<evidence type="ECO:0000256" key="4">
    <source>
        <dbReference type="ARBA" id="ARBA00018198"/>
    </source>
</evidence>
<feature type="domain" description="Pyruvate carboxyltransferase" evidence="12">
    <location>
        <begin position="5"/>
        <end position="267"/>
    </location>
</feature>
<comment type="pathway">
    <text evidence="1 11">Amino-acid biosynthesis; L-leucine biosynthesis; L-leucine from 3-methyl-2-oxobutanoate: step 1/4.</text>
</comment>
<comment type="cofactor">
    <cofactor evidence="11">
        <name>Mn(2+)</name>
        <dbReference type="ChEBI" id="CHEBI:29035"/>
    </cofactor>
</comment>
<dbReference type="InterPro" id="IPR000891">
    <property type="entry name" value="PYR_CT"/>
</dbReference>
<dbReference type="InterPro" id="IPR036230">
    <property type="entry name" value="LeuA_allosteric_dom_sf"/>
</dbReference>
<dbReference type="SUPFAM" id="SSF51569">
    <property type="entry name" value="Aldolase"/>
    <property type="match status" value="1"/>
</dbReference>
<feature type="binding site" evidence="11">
    <location>
        <position position="14"/>
    </location>
    <ligand>
        <name>Mn(2+)</name>
        <dbReference type="ChEBI" id="CHEBI:29035"/>
    </ligand>
</feature>
<organism evidence="13 14">
    <name type="scientific">Sedimentibacter saalensis</name>
    <dbReference type="NCBI Taxonomy" id="130788"/>
    <lineage>
        <taxon>Bacteria</taxon>
        <taxon>Bacillati</taxon>
        <taxon>Bacillota</taxon>
        <taxon>Tissierellia</taxon>
        <taxon>Sedimentibacter</taxon>
    </lineage>
</organism>
<gene>
    <name evidence="11" type="primary">leuA</name>
    <name evidence="13" type="ORF">LY60_00162</name>
</gene>
<dbReference type="OrthoDB" id="9804858at2"/>
<evidence type="ECO:0000256" key="9">
    <source>
        <dbReference type="ARBA" id="ARBA00023211"/>
    </source>
</evidence>
<evidence type="ECO:0000256" key="3">
    <source>
        <dbReference type="ARBA" id="ARBA00012973"/>
    </source>
</evidence>
<dbReference type="PROSITE" id="PS00816">
    <property type="entry name" value="AIPM_HOMOCIT_SYNTH_2"/>
    <property type="match status" value="1"/>
</dbReference>
<evidence type="ECO:0000256" key="6">
    <source>
        <dbReference type="ARBA" id="ARBA00022605"/>
    </source>
</evidence>
<keyword evidence="10 11" id="KW-0100">Branched-chain amino acid biosynthesis</keyword>
<dbReference type="Gene3D" id="1.10.238.260">
    <property type="match status" value="1"/>
</dbReference>
<dbReference type="RefSeq" id="WP_145078638.1">
    <property type="nucleotide sequence ID" value="NZ_VLKH01000001.1"/>
</dbReference>
<dbReference type="Pfam" id="PF00682">
    <property type="entry name" value="HMGL-like"/>
    <property type="match status" value="1"/>
</dbReference>
<dbReference type="InterPro" id="IPR002034">
    <property type="entry name" value="AIPM/Hcit_synth_CS"/>
</dbReference>
<dbReference type="EMBL" id="VLKH01000001">
    <property type="protein sequence ID" value="TWH83552.1"/>
    <property type="molecule type" value="Genomic_DNA"/>
</dbReference>
<evidence type="ECO:0000256" key="10">
    <source>
        <dbReference type="ARBA" id="ARBA00023304"/>
    </source>
</evidence>
<comment type="caution">
    <text evidence="13">The sequence shown here is derived from an EMBL/GenBank/DDBJ whole genome shotgun (WGS) entry which is preliminary data.</text>
</comment>
<feature type="binding site" evidence="11">
    <location>
        <position position="238"/>
    </location>
    <ligand>
        <name>Mn(2+)</name>
        <dbReference type="ChEBI" id="CHEBI:29035"/>
    </ligand>
</feature>
<dbReference type="FunFam" id="3.30.160.270:FF:000003">
    <property type="entry name" value="2-isopropylmalate synthase"/>
    <property type="match status" value="1"/>
</dbReference>
<name>A0A562JJX3_9FIRM</name>
<dbReference type="SUPFAM" id="SSF110921">
    <property type="entry name" value="2-isopropylmalate synthase LeuA, allosteric (dimerisation) domain"/>
    <property type="match status" value="1"/>
</dbReference>
<dbReference type="GO" id="GO:0009098">
    <property type="term" value="P:L-leucine biosynthetic process"/>
    <property type="evidence" value="ECO:0007669"/>
    <property type="project" value="UniProtKB-UniRule"/>
</dbReference>
<dbReference type="NCBIfam" id="NF002086">
    <property type="entry name" value="PRK00915.1-3"/>
    <property type="match status" value="1"/>
</dbReference>
<dbReference type="GO" id="GO:0005737">
    <property type="term" value="C:cytoplasm"/>
    <property type="evidence" value="ECO:0007669"/>
    <property type="project" value="UniProtKB-UniRule"/>
</dbReference>
<accession>A0A562JJX3</accession>
<dbReference type="AlphaFoldDB" id="A0A562JJX3"/>
<keyword evidence="9 11" id="KW-0464">Manganese</keyword>
<dbReference type="InterPro" id="IPR005671">
    <property type="entry name" value="LeuA_bact_synth"/>
</dbReference>
<dbReference type="Gene3D" id="3.30.160.270">
    <property type="match status" value="1"/>
</dbReference>
<dbReference type="NCBIfam" id="NF002085">
    <property type="entry name" value="PRK00915.1-2"/>
    <property type="match status" value="1"/>
</dbReference>
<feature type="region of interest" description="Regulatory domain" evidence="11">
    <location>
        <begin position="391"/>
        <end position="507"/>
    </location>
</feature>
<dbReference type="Gene3D" id="3.20.20.70">
    <property type="entry name" value="Aldolase class I"/>
    <property type="match status" value="1"/>
</dbReference>
<proteinExistence type="inferred from homology"/>
<dbReference type="PROSITE" id="PS00815">
    <property type="entry name" value="AIPM_HOMOCIT_SYNTH_1"/>
    <property type="match status" value="1"/>
</dbReference>
<dbReference type="FunFam" id="3.20.20.70:FF:000010">
    <property type="entry name" value="2-isopropylmalate synthase"/>
    <property type="match status" value="1"/>
</dbReference>
<keyword evidence="14" id="KW-1185">Reference proteome</keyword>
<evidence type="ECO:0000313" key="13">
    <source>
        <dbReference type="EMBL" id="TWH83552.1"/>
    </source>
</evidence>
<evidence type="ECO:0000256" key="5">
    <source>
        <dbReference type="ARBA" id="ARBA00022430"/>
    </source>
</evidence>
<comment type="similarity">
    <text evidence="2 11">Belongs to the alpha-IPM synthase/homocitrate synthase family. LeuA type 1 subfamily.</text>
</comment>
<reference evidence="13 14" key="1">
    <citation type="submission" date="2019-07" db="EMBL/GenBank/DDBJ databases">
        <title>Genomic Encyclopedia of Type Strains, Phase I: the one thousand microbial genomes (KMG-I) project.</title>
        <authorList>
            <person name="Kyrpides N."/>
        </authorList>
    </citation>
    <scope>NUCLEOTIDE SEQUENCE [LARGE SCALE GENOMIC DNA]</scope>
    <source>
        <strain evidence="13 14">DSM 13558</strain>
    </source>
</reference>
<dbReference type="EC" id="2.3.3.13" evidence="3 11"/>
<keyword evidence="7 11" id="KW-0808">Transferase</keyword>
<dbReference type="UniPathway" id="UPA00048">
    <property type="reaction ID" value="UER00070"/>
</dbReference>
<evidence type="ECO:0000313" key="14">
    <source>
        <dbReference type="Proteomes" id="UP000315343"/>
    </source>
</evidence>
<dbReference type="InterPro" id="IPR013785">
    <property type="entry name" value="Aldolase_TIM"/>
</dbReference>
<evidence type="ECO:0000256" key="1">
    <source>
        <dbReference type="ARBA" id="ARBA00004689"/>
    </source>
</evidence>
<feature type="binding site" evidence="11">
    <location>
        <position position="202"/>
    </location>
    <ligand>
        <name>Mn(2+)</name>
        <dbReference type="ChEBI" id="CHEBI:29035"/>
    </ligand>
</feature>
<comment type="function">
    <text evidence="11">Catalyzes the condensation of the acetyl group of acetyl-CoA with 3-methyl-2-oxobutanoate (2-ketoisovalerate) to form 3-carboxy-3-hydroxy-4-methylpentanoate (2-isopropylmalate).</text>
</comment>
<dbReference type="Pfam" id="PF22617">
    <property type="entry name" value="HCS_D2"/>
    <property type="match status" value="1"/>
</dbReference>
<keyword evidence="6 11" id="KW-0028">Amino-acid biosynthesis</keyword>
<dbReference type="PANTHER" id="PTHR10277:SF9">
    <property type="entry name" value="2-ISOPROPYLMALATE SYNTHASE 1, CHLOROPLASTIC-RELATED"/>
    <property type="match status" value="1"/>
</dbReference>
<comment type="subunit">
    <text evidence="11">Homodimer.</text>
</comment>
<dbReference type="Proteomes" id="UP000315343">
    <property type="component" value="Unassembled WGS sequence"/>
</dbReference>
<evidence type="ECO:0000259" key="12">
    <source>
        <dbReference type="PROSITE" id="PS50991"/>
    </source>
</evidence>
<comment type="catalytic activity">
    <reaction evidence="11">
        <text>3-methyl-2-oxobutanoate + acetyl-CoA + H2O = (2S)-2-isopropylmalate + CoA + H(+)</text>
        <dbReference type="Rhea" id="RHEA:21524"/>
        <dbReference type="ChEBI" id="CHEBI:1178"/>
        <dbReference type="ChEBI" id="CHEBI:11851"/>
        <dbReference type="ChEBI" id="CHEBI:15377"/>
        <dbReference type="ChEBI" id="CHEBI:15378"/>
        <dbReference type="ChEBI" id="CHEBI:57287"/>
        <dbReference type="ChEBI" id="CHEBI:57288"/>
        <dbReference type="EC" id="2.3.3.13"/>
    </reaction>
</comment>
<dbReference type="FunFam" id="1.10.238.260:FF:000001">
    <property type="entry name" value="2-isopropylmalate synthase"/>
    <property type="match status" value="1"/>
</dbReference>
<dbReference type="HAMAP" id="MF_01025">
    <property type="entry name" value="LeuA_type1"/>
    <property type="match status" value="1"/>
</dbReference>